<name>A0A6M7X225_RHILI</name>
<dbReference type="EMBL" id="CP033367">
    <property type="protein sequence ID" value="QKD06534.1"/>
    <property type="molecule type" value="Genomic_DNA"/>
</dbReference>
<organism evidence="1 2">
    <name type="scientific">Mesorhizobium loti R88b</name>
    <dbReference type="NCBI Taxonomy" id="935548"/>
    <lineage>
        <taxon>Bacteria</taxon>
        <taxon>Pseudomonadati</taxon>
        <taxon>Pseudomonadota</taxon>
        <taxon>Alphaproteobacteria</taxon>
        <taxon>Hyphomicrobiales</taxon>
        <taxon>Phyllobacteriaceae</taxon>
        <taxon>Mesorhizobium</taxon>
    </lineage>
</organism>
<evidence type="ECO:0000313" key="1">
    <source>
        <dbReference type="EMBL" id="QKD06534.1"/>
    </source>
</evidence>
<accession>A0A6M7X225</accession>
<reference evidence="1 2" key="1">
    <citation type="submission" date="2018-10" db="EMBL/GenBank/DDBJ databases">
        <authorList>
            <person name="Perry B.J."/>
            <person name="Sullivan J.T."/>
            <person name="Murphy R.J.T."/>
            <person name="Ramsay J.P."/>
            <person name="Ronson C.W."/>
        </authorList>
    </citation>
    <scope>NUCLEOTIDE SEQUENCE [LARGE SCALE GENOMIC DNA]</scope>
    <source>
        <strain evidence="1 2">R88b</strain>
    </source>
</reference>
<evidence type="ECO:0000313" key="2">
    <source>
        <dbReference type="Proteomes" id="UP000503017"/>
    </source>
</evidence>
<proteinExistence type="predicted"/>
<dbReference type="Proteomes" id="UP000503017">
    <property type="component" value="Chromosome"/>
</dbReference>
<protein>
    <submittedName>
        <fullName evidence="1">Uncharacterized protein</fullName>
    </submittedName>
</protein>
<gene>
    <name evidence="1" type="ORF">EB235_23985</name>
</gene>
<sequence>MRTLADKVRICAANNADLYEAVFRAHGLREHRNLFLWWSDTPAPPYYSNMTTLDPDAIVLQLEAVKHLSSVLDGPFAVKDGFCRLDLADIGFKVLFDASWIWADPDSAIGRTGGGRAAGWRRICDPDALHAWEDAWASDNPTDRGGFPPAILDNPNVAFLGRATTAGFDAGCIVNRSSEAMGLSNVFATGDDAEPVYQDAANAALTYANGLPLVGYERGAALRAARTAGFESVGNLRIWLQLGEETT</sequence>
<dbReference type="AlphaFoldDB" id="A0A6M7X225"/>